<proteinExistence type="predicted"/>
<evidence type="ECO:0000313" key="4">
    <source>
        <dbReference type="Proteomes" id="UP001060919"/>
    </source>
</evidence>
<protein>
    <recommendedName>
        <fullName evidence="5">Chain length determinant protein</fullName>
    </recommendedName>
</protein>
<keyword evidence="1" id="KW-0175">Coiled coil</keyword>
<keyword evidence="2" id="KW-0812">Transmembrane</keyword>
<keyword evidence="4" id="KW-1185">Reference proteome</keyword>
<dbReference type="AlphaFoldDB" id="A0A915YEZ8"/>
<feature type="transmembrane region" description="Helical" evidence="2">
    <location>
        <begin position="32"/>
        <end position="50"/>
    </location>
</feature>
<dbReference type="InterPro" id="IPR050445">
    <property type="entry name" value="Bact_polysacc_biosynth/exp"/>
</dbReference>
<keyword evidence="2" id="KW-0472">Membrane</keyword>
<dbReference type="PANTHER" id="PTHR32309">
    <property type="entry name" value="TYROSINE-PROTEIN KINASE"/>
    <property type="match status" value="1"/>
</dbReference>
<sequence length="381" mass="44118">MDNLERETTLSEENQLSIADMLKIGKEYFFEVIKYSWLIVIFAIFFGKYMRDRKLSTPTTYTANFSFTVNKLATENQQNIASLFGSSAKPEANVSFKRLQEILITRKINLRVLFHKITLKDEETPEEDFLINHYLKNFYYKRGADDPQAKDDFYFESDSIDPYNRKANYLLMYVHNLIVRNHLILESTSGGIMHLKVVSTSEDFSYELITALYQELDRYYSEEALEQKKRFYEMAEERMKQLRGKLSAAEERYIEYVNTHSAEAQGRNNTLIETQFLSTDLKQATQSYFAAVANKEAAWVSFESQKQTPSMSVIDPPLYPLSKAVPNPFLHMLVGIVVGGGLAFLLIVGRKFIRDFMKKQKEKEAAEVVKVEPAKKESETV</sequence>
<evidence type="ECO:0000313" key="3">
    <source>
        <dbReference type="EMBL" id="BDS11909.1"/>
    </source>
</evidence>
<evidence type="ECO:0008006" key="5">
    <source>
        <dbReference type="Google" id="ProtNLM"/>
    </source>
</evidence>
<accession>A0A915YEZ8</accession>
<organism evidence="3 4">
    <name type="scientific">Aureispira anguillae</name>
    <dbReference type="NCBI Taxonomy" id="2864201"/>
    <lineage>
        <taxon>Bacteria</taxon>
        <taxon>Pseudomonadati</taxon>
        <taxon>Bacteroidota</taxon>
        <taxon>Saprospiria</taxon>
        <taxon>Saprospirales</taxon>
        <taxon>Saprospiraceae</taxon>
        <taxon>Aureispira</taxon>
    </lineage>
</organism>
<evidence type="ECO:0000256" key="2">
    <source>
        <dbReference type="SAM" id="Phobius"/>
    </source>
</evidence>
<dbReference type="RefSeq" id="WP_264793045.1">
    <property type="nucleotide sequence ID" value="NZ_AP026867.1"/>
</dbReference>
<dbReference type="EMBL" id="AP026867">
    <property type="protein sequence ID" value="BDS11909.1"/>
    <property type="molecule type" value="Genomic_DNA"/>
</dbReference>
<evidence type="ECO:0000256" key="1">
    <source>
        <dbReference type="SAM" id="Coils"/>
    </source>
</evidence>
<gene>
    <name evidence="3" type="ORF">AsAng_0026230</name>
</gene>
<keyword evidence="2" id="KW-1133">Transmembrane helix</keyword>
<feature type="transmembrane region" description="Helical" evidence="2">
    <location>
        <begin position="329"/>
        <end position="349"/>
    </location>
</feature>
<name>A0A915YEZ8_9BACT</name>
<dbReference type="PANTHER" id="PTHR32309:SF31">
    <property type="entry name" value="CAPSULAR EXOPOLYSACCHARIDE FAMILY"/>
    <property type="match status" value="1"/>
</dbReference>
<reference evidence="3" key="1">
    <citation type="submission" date="2022-09" db="EMBL/GenBank/DDBJ databases">
        <title>Aureispira anguillicida sp. nov., isolated from Leptocephalus of Japanese eel Anguilla japonica.</title>
        <authorList>
            <person name="Yuasa K."/>
            <person name="Mekata T."/>
            <person name="Ikunari K."/>
        </authorList>
    </citation>
    <scope>NUCLEOTIDE SEQUENCE</scope>
    <source>
        <strain evidence="3">EL160426</strain>
    </source>
</reference>
<dbReference type="KEGG" id="aup:AsAng_0026230"/>
<feature type="coiled-coil region" evidence="1">
    <location>
        <begin position="225"/>
        <end position="259"/>
    </location>
</feature>
<dbReference type="Proteomes" id="UP001060919">
    <property type="component" value="Chromosome"/>
</dbReference>